<dbReference type="InterPro" id="IPR028098">
    <property type="entry name" value="Glyco_trans_4-like_N"/>
</dbReference>
<reference evidence="3 4" key="1">
    <citation type="submission" date="2018-05" db="EMBL/GenBank/DDBJ databases">
        <title>Lujinxingia marina gen. nov. sp. nov., a new facultative anaerobic member of the class Deltaproteobacteria, and proposal of Lujinxingaceae fam. nov.</title>
        <authorList>
            <person name="Li C.-M."/>
        </authorList>
    </citation>
    <scope>NUCLEOTIDE SEQUENCE [LARGE SCALE GENOMIC DNA]</scope>
    <source>
        <strain evidence="3 4">B210</strain>
    </source>
</reference>
<proteinExistence type="predicted"/>
<name>A0A328C5D6_9DELT</name>
<accession>A0A328C5D6</accession>
<protein>
    <submittedName>
        <fullName evidence="3">Glycosyl transferase</fullName>
    </submittedName>
</protein>
<gene>
    <name evidence="3" type="ORF">DL240_13390</name>
</gene>
<dbReference type="EMBL" id="QHKO01000006">
    <property type="protein sequence ID" value="RAL21122.1"/>
    <property type="molecule type" value="Genomic_DNA"/>
</dbReference>
<dbReference type="Pfam" id="PF13439">
    <property type="entry name" value="Glyco_transf_4"/>
    <property type="match status" value="1"/>
</dbReference>
<dbReference type="AlphaFoldDB" id="A0A328C5D6"/>
<organism evidence="3 4">
    <name type="scientific">Lujinxingia litoralis</name>
    <dbReference type="NCBI Taxonomy" id="2211119"/>
    <lineage>
        <taxon>Bacteria</taxon>
        <taxon>Deltaproteobacteria</taxon>
        <taxon>Bradymonadales</taxon>
        <taxon>Lujinxingiaceae</taxon>
        <taxon>Lujinxingia</taxon>
    </lineage>
</organism>
<dbReference type="PANTHER" id="PTHR12526">
    <property type="entry name" value="GLYCOSYLTRANSFERASE"/>
    <property type="match status" value="1"/>
</dbReference>
<dbReference type="Gene3D" id="3.40.50.2000">
    <property type="entry name" value="Glycogen Phosphorylase B"/>
    <property type="match status" value="2"/>
</dbReference>
<dbReference type="Pfam" id="PF00534">
    <property type="entry name" value="Glycos_transf_1"/>
    <property type="match status" value="1"/>
</dbReference>
<dbReference type="Proteomes" id="UP000249169">
    <property type="component" value="Unassembled WGS sequence"/>
</dbReference>
<evidence type="ECO:0000259" key="1">
    <source>
        <dbReference type="Pfam" id="PF00534"/>
    </source>
</evidence>
<feature type="domain" description="Glycosyltransferase subfamily 4-like N-terminal" evidence="2">
    <location>
        <begin position="7"/>
        <end position="166"/>
    </location>
</feature>
<dbReference type="SUPFAM" id="SSF53756">
    <property type="entry name" value="UDP-Glycosyltransferase/glycogen phosphorylase"/>
    <property type="match status" value="1"/>
</dbReference>
<sequence>MPSLGGGGAEKVMLTLARAFAEGGDKVDLLVARCEGAHRDKIPDGVRLIDLEAGRVLRSLRPLAAYLRKNRPDALISTLNYANVVAVLARDLAGVSTPVLVREDSTPTHSLEKNWKGRLQLGLMALTYARAQTIVAVSQGVAEALVEARVAPARRITTIYNPVELDQIEAASTQLPTHPWLAGERGGRPRPLVLAVGRLTPAKDYPNLLDAMARLKQTHSARLLILGEGELRAELEARIADLGLEQDVAMPGFVSNPYACMARADVCVLSSRWEGFGNVLVEALAVGAPVVATDCPGGPGEILEGGRWGRLVPVGDALALARALGEALDEDDAPDPRPRVGAFDHTAIAEAYRRVLFGGESDGEYPRASGDAKRWLGLRK</sequence>
<comment type="caution">
    <text evidence="3">The sequence shown here is derived from an EMBL/GenBank/DDBJ whole genome shotgun (WGS) entry which is preliminary data.</text>
</comment>
<dbReference type="OrthoDB" id="9775208at2"/>
<keyword evidence="4" id="KW-1185">Reference proteome</keyword>
<dbReference type="InterPro" id="IPR001296">
    <property type="entry name" value="Glyco_trans_1"/>
</dbReference>
<evidence type="ECO:0000313" key="4">
    <source>
        <dbReference type="Proteomes" id="UP000249169"/>
    </source>
</evidence>
<evidence type="ECO:0000259" key="2">
    <source>
        <dbReference type="Pfam" id="PF13439"/>
    </source>
</evidence>
<feature type="domain" description="Glycosyl transferase family 1" evidence="1">
    <location>
        <begin position="190"/>
        <end position="332"/>
    </location>
</feature>
<dbReference type="GO" id="GO:0016757">
    <property type="term" value="F:glycosyltransferase activity"/>
    <property type="evidence" value="ECO:0007669"/>
    <property type="project" value="InterPro"/>
</dbReference>
<dbReference type="CDD" id="cd03811">
    <property type="entry name" value="GT4_GT28_WabH-like"/>
    <property type="match status" value="1"/>
</dbReference>
<keyword evidence="3" id="KW-0808">Transferase</keyword>
<dbReference type="RefSeq" id="WP_111730410.1">
    <property type="nucleotide sequence ID" value="NZ_QHKO01000006.1"/>
</dbReference>
<evidence type="ECO:0000313" key="3">
    <source>
        <dbReference type="EMBL" id="RAL21122.1"/>
    </source>
</evidence>